<protein>
    <submittedName>
        <fullName evidence="2">Uncharacterized protein</fullName>
    </submittedName>
</protein>
<dbReference type="EMBL" id="JRES01000973">
    <property type="protein sequence ID" value="KNC26657.1"/>
    <property type="molecule type" value="Genomic_DNA"/>
</dbReference>
<accession>A0A0L0C338</accession>
<dbReference type="Proteomes" id="UP000037069">
    <property type="component" value="Unassembled WGS sequence"/>
</dbReference>
<comment type="caution">
    <text evidence="2">The sequence shown here is derived from an EMBL/GenBank/DDBJ whole genome shotgun (WGS) entry which is preliminary data.</text>
</comment>
<dbReference type="AlphaFoldDB" id="A0A0L0C338"/>
<keyword evidence="3" id="KW-1185">Reference proteome</keyword>
<evidence type="ECO:0000313" key="2">
    <source>
        <dbReference type="EMBL" id="KNC26657.1"/>
    </source>
</evidence>
<evidence type="ECO:0000313" key="3">
    <source>
        <dbReference type="Proteomes" id="UP000037069"/>
    </source>
</evidence>
<name>A0A0L0C338_LUCCU</name>
<reference evidence="2 3" key="1">
    <citation type="journal article" date="2015" name="Nat. Commun.">
        <title>Lucilia cuprina genome unlocks parasitic fly biology to underpin future interventions.</title>
        <authorList>
            <person name="Anstead C.A."/>
            <person name="Korhonen P.K."/>
            <person name="Young N.D."/>
            <person name="Hall R.S."/>
            <person name="Jex A.R."/>
            <person name="Murali S.C."/>
            <person name="Hughes D.S."/>
            <person name="Lee S.F."/>
            <person name="Perry T."/>
            <person name="Stroehlein A.J."/>
            <person name="Ansell B.R."/>
            <person name="Breugelmans B."/>
            <person name="Hofmann A."/>
            <person name="Qu J."/>
            <person name="Dugan S."/>
            <person name="Lee S.L."/>
            <person name="Chao H."/>
            <person name="Dinh H."/>
            <person name="Han Y."/>
            <person name="Doddapaneni H.V."/>
            <person name="Worley K.C."/>
            <person name="Muzny D.M."/>
            <person name="Ioannidis P."/>
            <person name="Waterhouse R.M."/>
            <person name="Zdobnov E.M."/>
            <person name="James P.J."/>
            <person name="Bagnall N.H."/>
            <person name="Kotze A.C."/>
            <person name="Gibbs R.A."/>
            <person name="Richards S."/>
            <person name="Batterham P."/>
            <person name="Gasser R.B."/>
        </authorList>
    </citation>
    <scope>NUCLEOTIDE SEQUENCE [LARGE SCALE GENOMIC DNA]</scope>
    <source>
        <strain evidence="2 3">LS</strain>
        <tissue evidence="2">Full body</tissue>
    </source>
</reference>
<evidence type="ECO:0000256" key="1">
    <source>
        <dbReference type="SAM" id="MobiDB-lite"/>
    </source>
</evidence>
<feature type="region of interest" description="Disordered" evidence="1">
    <location>
        <begin position="437"/>
        <end position="465"/>
    </location>
</feature>
<organism evidence="2 3">
    <name type="scientific">Lucilia cuprina</name>
    <name type="common">Green bottle fly</name>
    <name type="synonym">Australian sheep blowfly</name>
    <dbReference type="NCBI Taxonomy" id="7375"/>
    <lineage>
        <taxon>Eukaryota</taxon>
        <taxon>Metazoa</taxon>
        <taxon>Ecdysozoa</taxon>
        <taxon>Arthropoda</taxon>
        <taxon>Hexapoda</taxon>
        <taxon>Insecta</taxon>
        <taxon>Pterygota</taxon>
        <taxon>Neoptera</taxon>
        <taxon>Endopterygota</taxon>
        <taxon>Diptera</taxon>
        <taxon>Brachycera</taxon>
        <taxon>Muscomorpha</taxon>
        <taxon>Oestroidea</taxon>
        <taxon>Calliphoridae</taxon>
        <taxon>Luciliinae</taxon>
        <taxon>Lucilia</taxon>
    </lineage>
</organism>
<gene>
    <name evidence="2" type="ORF">FF38_01376</name>
</gene>
<proteinExistence type="predicted"/>
<sequence>MIEHTLREGLATSVGTQISSEAEGFVDRQVGLDDEHGCADDLGFFEDMTTTSVQYTIDTTDGNFGTLDFTQVNGFHQTRRSGDGRSVQATTSGWNDLATTTMDGISVQSNIIDVETYTTHVFISQDTFLGGPLETSNDGILDFVQVLYGLGTIQDEVRTGTVGTETPDLTSFSYIIIVFLSQVTGTDLEIVLGADVTVVNVLGQTVGHRASLHLQTVVLVGRFGEAHLVGFFENGFTQISKCNSPAPAMMCSPDSSMIHCTIGSDLAKRLRPSTNLGKSAGILESGNGTGLNQELINTDQTANVTRGNIFNGFNITTHHQDGTLDGLFVQIFLLARNIVGAHDTALLTGGYFTGEYTTESVETTLIGGGYHLGDVHHQRTIGITVLNSDGGFIIMRTFIQHFHTVFLGNDGRRQMDGNHLKQSFTSWQPENCLRVKAQPCKPEPKPTEPFEGSTRTSPIGPPSSL</sequence>